<feature type="compositionally biased region" description="Low complexity" evidence="1">
    <location>
        <begin position="42"/>
        <end position="51"/>
    </location>
</feature>
<dbReference type="Proteomes" id="UP001281761">
    <property type="component" value="Unassembled WGS sequence"/>
</dbReference>
<evidence type="ECO:0000313" key="2">
    <source>
        <dbReference type="EMBL" id="KAK2959651.1"/>
    </source>
</evidence>
<accession>A0ABQ9Y7A7</accession>
<reference evidence="2 3" key="1">
    <citation type="journal article" date="2022" name="bioRxiv">
        <title>Genomics of Preaxostyla Flagellates Illuminates Evolutionary Transitions and the Path Towards Mitochondrial Loss.</title>
        <authorList>
            <person name="Novak L.V.F."/>
            <person name="Treitli S.C."/>
            <person name="Pyrih J."/>
            <person name="Halakuc P."/>
            <person name="Pipaliya S.V."/>
            <person name="Vacek V."/>
            <person name="Brzon O."/>
            <person name="Soukal P."/>
            <person name="Eme L."/>
            <person name="Dacks J.B."/>
            <person name="Karnkowska A."/>
            <person name="Elias M."/>
            <person name="Hampl V."/>
        </authorList>
    </citation>
    <scope>NUCLEOTIDE SEQUENCE [LARGE SCALE GENOMIC DNA]</scope>
    <source>
        <strain evidence="2">NAU3</strain>
        <tissue evidence="2">Gut</tissue>
    </source>
</reference>
<protein>
    <submittedName>
        <fullName evidence="2">Uncharacterized protein</fullName>
    </submittedName>
</protein>
<gene>
    <name evidence="2" type="ORF">BLNAU_5429</name>
</gene>
<feature type="region of interest" description="Disordered" evidence="1">
    <location>
        <begin position="132"/>
        <end position="151"/>
    </location>
</feature>
<evidence type="ECO:0000256" key="1">
    <source>
        <dbReference type="SAM" id="MobiDB-lite"/>
    </source>
</evidence>
<evidence type="ECO:0000313" key="3">
    <source>
        <dbReference type="Proteomes" id="UP001281761"/>
    </source>
</evidence>
<feature type="region of interest" description="Disordered" evidence="1">
    <location>
        <begin position="35"/>
        <end position="57"/>
    </location>
</feature>
<name>A0ABQ9Y7A7_9EUKA</name>
<sequence length="208" mass="22953">MATPNYAVHASQSFIPKPCIRTPQKLNVTPLSQRIPAITPNSSSSSLSISSPNDKRTPVTKIDEYAHEKQPITHRNTNHHADTLGVIVSLFTSFTKRGKLTTPALRDGCFYLSQPPAKKVETVNVKVDVTKQSRKAEPKHNSNHSQLSQSMCPQDVCHHQSGRKTRFTVGDGTPHHPHLAVEGHAGYPIVRAQPSRTLLAVHGLRTVW</sequence>
<proteinExistence type="predicted"/>
<keyword evidence="3" id="KW-1185">Reference proteome</keyword>
<dbReference type="EMBL" id="JARBJD010000028">
    <property type="protein sequence ID" value="KAK2959651.1"/>
    <property type="molecule type" value="Genomic_DNA"/>
</dbReference>
<comment type="caution">
    <text evidence="2">The sequence shown here is derived from an EMBL/GenBank/DDBJ whole genome shotgun (WGS) entry which is preliminary data.</text>
</comment>
<organism evidence="2 3">
    <name type="scientific">Blattamonas nauphoetae</name>
    <dbReference type="NCBI Taxonomy" id="2049346"/>
    <lineage>
        <taxon>Eukaryota</taxon>
        <taxon>Metamonada</taxon>
        <taxon>Preaxostyla</taxon>
        <taxon>Oxymonadida</taxon>
        <taxon>Blattamonas</taxon>
    </lineage>
</organism>